<feature type="transmembrane region" description="Helical" evidence="8">
    <location>
        <begin position="427"/>
        <end position="450"/>
    </location>
</feature>
<name>I1XI31_METNJ</name>
<evidence type="ECO:0000256" key="1">
    <source>
        <dbReference type="ARBA" id="ARBA00004651"/>
    </source>
</evidence>
<evidence type="ECO:0000313" key="15">
    <source>
        <dbReference type="Proteomes" id="UP000009144"/>
    </source>
</evidence>
<evidence type="ECO:0000256" key="5">
    <source>
        <dbReference type="ARBA" id="ARBA00022989"/>
    </source>
</evidence>
<sequence>MWIFDMKWKLTSALLVTLLLTFSLITEAAWAEPATPPNNEKHYSALADTLENEQSREKLIAELRELAQAAEAMDEEATSEEVVDEPTFARQIANTTQSVAQQIVSTVGVGFSAVAAIGSDEAGTFDGQNMLDESFFLLVVIASTLLMFYVLRSLARHVFRRANDWAEAEGDYPEIRKFSTILLAAIVDLLTVALAWVAGYAVALFAVGSNGEMNVSQSLFLNAFLAIEIFKVILRTVFAGRDDALRLLPISAESATYWHIWLARLTNYIGYGMLLIVPLVNLNINPVAGQLVSVLVVLSAFIYAVVVIMQNRVSVKQRLLFHAQQSSFSFSRVSLGILARSWHILGIVYFAVLAVALLLRPEEALPMMLKATFQTILALVVGGLLAKFLAKTIGRPVHVSEDLRSRFPMLEQRVNGFVPNIYKTLRILLVVVVAAVILDAWGIFSLTAWMASEAGIHTIGTLISVAAILVGAMAIWIVLASWIEHRLNPGDETHLPTARAKTLLTIFRNAAAIALIIMTVMIVLAEIGVNIGPLLAGAGVLGLAIGFGAQKLVQDIITGIFIQMENAINAGDIVTAAGITGTAEKLTIRSLGLRDLSGTYHLIPFSSVDTVSNFMREFAYHVGEYGVAYREDTDQVIVHLREAFAELMADAEQREKILVDELEVHGITALADSSVNIRVRIKTLPGTQWGVGRAYNRLVKQHLDAAGIEIPFPHMTIYFGQDKDGSAPPAPLKMIGDSESNSAIQLEQKPEKTESSKSLKSNPKDKQDFDEEH</sequence>
<dbReference type="HOGENOM" id="CLU_013626_2_0_6"/>
<evidence type="ECO:0000256" key="4">
    <source>
        <dbReference type="ARBA" id="ARBA00022692"/>
    </source>
</evidence>
<keyword evidence="9" id="KW-0732">Signal</keyword>
<keyword evidence="15" id="KW-1185">Reference proteome</keyword>
<evidence type="ECO:0000256" key="9">
    <source>
        <dbReference type="SAM" id="SignalP"/>
    </source>
</evidence>
<dbReference type="InterPro" id="IPR011066">
    <property type="entry name" value="MscS_channel_C_sf"/>
</dbReference>
<feature type="transmembrane region" description="Helical" evidence="8">
    <location>
        <begin position="287"/>
        <end position="309"/>
    </location>
</feature>
<dbReference type="InterPro" id="IPR057485">
    <property type="entry name" value="YbiO-like_TM1"/>
</dbReference>
<evidence type="ECO:0000256" key="8">
    <source>
        <dbReference type="SAM" id="Phobius"/>
    </source>
</evidence>
<keyword evidence="5 8" id="KW-1133">Transmembrane helix</keyword>
<feature type="transmembrane region" description="Helical" evidence="8">
    <location>
        <begin position="456"/>
        <end position="482"/>
    </location>
</feature>
<proteinExistence type="inferred from homology"/>
<evidence type="ECO:0000256" key="2">
    <source>
        <dbReference type="ARBA" id="ARBA00008017"/>
    </source>
</evidence>
<dbReference type="InterPro" id="IPR049142">
    <property type="entry name" value="MS_channel_1st"/>
</dbReference>
<feature type="transmembrane region" description="Helical" evidence="8">
    <location>
        <begin position="134"/>
        <end position="151"/>
    </location>
</feature>
<keyword evidence="6 8" id="KW-0472">Membrane</keyword>
<dbReference type="Gene3D" id="3.30.70.100">
    <property type="match status" value="1"/>
</dbReference>
<protein>
    <submittedName>
        <fullName evidence="14">Potassium efflux system KefA protein</fullName>
    </submittedName>
</protein>
<feature type="domain" description="Mechanosensitive ion channel MscS C-terminal" evidence="11">
    <location>
        <begin position="625"/>
        <end position="710"/>
    </location>
</feature>
<feature type="transmembrane region" description="Helical" evidence="8">
    <location>
        <begin position="337"/>
        <end position="359"/>
    </location>
</feature>
<reference evidence="14 15" key="1">
    <citation type="journal article" date="2012" name="J. Bacteriol.">
        <title>Complete genome sequences of Methylophaga sp. strain JAM1 and Methylophaga sp. strain JAM7.</title>
        <authorList>
            <person name="Villeneuve C."/>
            <person name="Martineau C."/>
            <person name="Mauffrey F."/>
            <person name="Villemur R."/>
        </authorList>
    </citation>
    <scope>NUCLEOTIDE SEQUENCE [LARGE SCALE GENOMIC DNA]</scope>
    <source>
        <strain evidence="14 15">JAM1</strain>
    </source>
</reference>
<keyword evidence="4 8" id="KW-0812">Transmembrane</keyword>
<dbReference type="STRING" id="754476.Q7A_1212"/>
<feature type="transmembrane region" description="Helical" evidence="8">
    <location>
        <begin position="503"/>
        <end position="525"/>
    </location>
</feature>
<organism evidence="14 15">
    <name type="scientific">Methylophaga nitratireducenticrescens</name>
    <dbReference type="NCBI Taxonomy" id="754476"/>
    <lineage>
        <taxon>Bacteria</taxon>
        <taxon>Pseudomonadati</taxon>
        <taxon>Pseudomonadota</taxon>
        <taxon>Gammaproteobacteria</taxon>
        <taxon>Thiotrichales</taxon>
        <taxon>Piscirickettsiaceae</taxon>
        <taxon>Methylophaga</taxon>
    </lineage>
</organism>
<evidence type="ECO:0000259" key="11">
    <source>
        <dbReference type="Pfam" id="PF21082"/>
    </source>
</evidence>
<dbReference type="SUPFAM" id="SSF82861">
    <property type="entry name" value="Mechanosensitive channel protein MscS (YggB), transmembrane region"/>
    <property type="match status" value="1"/>
</dbReference>
<evidence type="ECO:0000256" key="6">
    <source>
        <dbReference type="ARBA" id="ARBA00023136"/>
    </source>
</evidence>
<feature type="domain" description="Mechanosensitive ion channel transmembrane helices 2/3" evidence="12">
    <location>
        <begin position="512"/>
        <end position="550"/>
    </location>
</feature>
<feature type="transmembrane region" description="Helical" evidence="8">
    <location>
        <begin position="181"/>
        <end position="207"/>
    </location>
</feature>
<feature type="signal peptide" evidence="9">
    <location>
        <begin position="1"/>
        <end position="28"/>
    </location>
</feature>
<dbReference type="PATRIC" id="fig|754476.3.peg.1196"/>
<dbReference type="Pfam" id="PF25392">
    <property type="entry name" value="MS_channel_TM1"/>
    <property type="match status" value="1"/>
</dbReference>
<feature type="transmembrane region" description="Helical" evidence="8">
    <location>
        <begin position="531"/>
        <end position="549"/>
    </location>
</feature>
<dbReference type="SUPFAM" id="SSF82689">
    <property type="entry name" value="Mechanosensitive channel protein MscS (YggB), C-terminal domain"/>
    <property type="match status" value="1"/>
</dbReference>
<evidence type="ECO:0000256" key="7">
    <source>
        <dbReference type="SAM" id="MobiDB-lite"/>
    </source>
</evidence>
<dbReference type="KEGG" id="mej:Q7A_1212"/>
<dbReference type="PANTHER" id="PTHR30460:SF0">
    <property type="entry name" value="MODERATE CONDUCTANCE MECHANOSENSITIVE CHANNEL YBIO"/>
    <property type="match status" value="1"/>
</dbReference>
<dbReference type="InterPro" id="IPR006685">
    <property type="entry name" value="MscS_channel_2nd"/>
</dbReference>
<dbReference type="AlphaFoldDB" id="I1XI31"/>
<dbReference type="Gene3D" id="2.30.30.60">
    <property type="match status" value="1"/>
</dbReference>
<comment type="subcellular location">
    <subcellularLocation>
        <location evidence="1">Cell membrane</location>
        <topology evidence="1">Multi-pass membrane protein</topology>
    </subcellularLocation>
</comment>
<dbReference type="PANTHER" id="PTHR30460">
    <property type="entry name" value="MODERATE CONDUCTANCE MECHANOSENSITIVE CHANNEL YBIO"/>
    <property type="match status" value="1"/>
</dbReference>
<dbReference type="eggNOG" id="COG0668">
    <property type="taxonomic scope" value="Bacteria"/>
</dbReference>
<accession>I1XI31</accession>
<comment type="similarity">
    <text evidence="2">Belongs to the MscS (TC 1.A.23) family.</text>
</comment>
<feature type="chain" id="PRO_5003654254" evidence="9">
    <location>
        <begin position="29"/>
        <end position="773"/>
    </location>
</feature>
<reference evidence="14 15" key="2">
    <citation type="journal article" date="2013" name="Int. J. Syst. Evol. Microbiol.">
        <title>Methylophaga nitratireducenticrescens sp. nov. and Methylophaga frappieri sp. nov., isolated from the biofilm of the methanol-fed denitrification system treating the seawater at the Montreal Biodome.</title>
        <authorList>
            <person name="Villeneuve C."/>
            <person name="Martineau C."/>
            <person name="Mauffrey F."/>
            <person name="Villemur R."/>
        </authorList>
    </citation>
    <scope>NUCLEOTIDE SEQUENCE [LARGE SCALE GENOMIC DNA]</scope>
    <source>
        <strain evidence="14 15">JAM1</strain>
    </source>
</reference>
<evidence type="ECO:0000259" key="13">
    <source>
        <dbReference type="Pfam" id="PF25392"/>
    </source>
</evidence>
<evidence type="ECO:0000313" key="14">
    <source>
        <dbReference type="EMBL" id="AFI84050.1"/>
    </source>
</evidence>
<dbReference type="InterPro" id="IPR049278">
    <property type="entry name" value="MS_channel_C"/>
</dbReference>
<dbReference type="Pfam" id="PF00924">
    <property type="entry name" value="MS_channel_2nd"/>
    <property type="match status" value="1"/>
</dbReference>
<gene>
    <name evidence="14" type="ordered locus">Q7A_1212</name>
</gene>
<evidence type="ECO:0000256" key="3">
    <source>
        <dbReference type="ARBA" id="ARBA00022475"/>
    </source>
</evidence>
<feature type="transmembrane region" description="Helical" evidence="8">
    <location>
        <begin position="219"/>
        <end position="240"/>
    </location>
</feature>
<feature type="domain" description="Mechanosensitive ion channel MscS" evidence="10">
    <location>
        <begin position="552"/>
        <end position="614"/>
    </location>
</feature>
<dbReference type="InterPro" id="IPR045276">
    <property type="entry name" value="YbiO_bact"/>
</dbReference>
<evidence type="ECO:0000259" key="12">
    <source>
        <dbReference type="Pfam" id="PF21088"/>
    </source>
</evidence>
<keyword evidence="3" id="KW-1003">Cell membrane</keyword>
<dbReference type="EMBL" id="CP003390">
    <property type="protein sequence ID" value="AFI84050.1"/>
    <property type="molecule type" value="Genomic_DNA"/>
</dbReference>
<dbReference type="Proteomes" id="UP000009144">
    <property type="component" value="Chromosome"/>
</dbReference>
<dbReference type="Pfam" id="PF21088">
    <property type="entry name" value="MS_channel_1st"/>
    <property type="match status" value="1"/>
</dbReference>
<feature type="compositionally biased region" description="Basic and acidic residues" evidence="7">
    <location>
        <begin position="748"/>
        <end position="767"/>
    </location>
</feature>
<dbReference type="Gene3D" id="1.10.287.1260">
    <property type="match status" value="1"/>
</dbReference>
<dbReference type="InterPro" id="IPR011014">
    <property type="entry name" value="MscS_channel_TM-2"/>
</dbReference>
<feature type="region of interest" description="Disordered" evidence="7">
    <location>
        <begin position="721"/>
        <end position="773"/>
    </location>
</feature>
<dbReference type="InterPro" id="IPR023408">
    <property type="entry name" value="MscS_beta-dom_sf"/>
</dbReference>
<feature type="transmembrane region" description="Helical" evidence="8">
    <location>
        <begin position="261"/>
        <end position="281"/>
    </location>
</feature>
<dbReference type="GO" id="GO:0005886">
    <property type="term" value="C:plasma membrane"/>
    <property type="evidence" value="ECO:0007669"/>
    <property type="project" value="UniProtKB-SubCell"/>
</dbReference>
<evidence type="ECO:0000259" key="10">
    <source>
        <dbReference type="Pfam" id="PF00924"/>
    </source>
</evidence>
<dbReference type="InterPro" id="IPR010920">
    <property type="entry name" value="LSM_dom_sf"/>
</dbReference>
<dbReference type="Pfam" id="PF21082">
    <property type="entry name" value="MS_channel_3rd"/>
    <property type="match status" value="1"/>
</dbReference>
<dbReference type="SUPFAM" id="SSF50182">
    <property type="entry name" value="Sm-like ribonucleoproteins"/>
    <property type="match status" value="1"/>
</dbReference>
<feature type="transmembrane region" description="Helical" evidence="8">
    <location>
        <begin position="371"/>
        <end position="390"/>
    </location>
</feature>
<dbReference type="GO" id="GO:0008381">
    <property type="term" value="F:mechanosensitive monoatomic ion channel activity"/>
    <property type="evidence" value="ECO:0007669"/>
    <property type="project" value="InterPro"/>
</dbReference>
<feature type="domain" description="Moderate conductance mechanosensitive channel YbiO-like transmembrane helix 1" evidence="13">
    <location>
        <begin position="371"/>
        <end position="449"/>
    </location>
</feature>